<proteinExistence type="predicted"/>
<protein>
    <submittedName>
        <fullName evidence="3">Band 7 domain-containing protein</fullName>
    </submittedName>
</protein>
<feature type="domain" description="Band 7" evidence="1">
    <location>
        <begin position="16"/>
        <end position="135"/>
    </location>
</feature>
<sequence length="136" mass="15785">MGRRRINHFRTGGFNTVINFIPQQEAWVIERMGKFHRILEPGVNFLAPFIDQIKYIQTLKEMTIEIPQQEAITLDNVQLDLDAVLYIRVVDPYKASYGVQDPEFAVSQLAMTVMRSEVAFNYNLLQKALARLNLNR</sequence>
<organism evidence="2 3">
    <name type="scientific">Acrobeloides nanus</name>
    <dbReference type="NCBI Taxonomy" id="290746"/>
    <lineage>
        <taxon>Eukaryota</taxon>
        <taxon>Metazoa</taxon>
        <taxon>Ecdysozoa</taxon>
        <taxon>Nematoda</taxon>
        <taxon>Chromadorea</taxon>
        <taxon>Rhabditida</taxon>
        <taxon>Tylenchina</taxon>
        <taxon>Cephalobomorpha</taxon>
        <taxon>Cephaloboidea</taxon>
        <taxon>Cephalobidae</taxon>
        <taxon>Acrobeloides</taxon>
    </lineage>
</organism>
<dbReference type="InterPro" id="IPR050710">
    <property type="entry name" value="Band7/mec-2_domain"/>
</dbReference>
<keyword evidence="2" id="KW-1185">Reference proteome</keyword>
<dbReference type="PANTHER" id="PTHR43327:SF10">
    <property type="entry name" value="STOMATIN-LIKE PROTEIN 2, MITOCHONDRIAL"/>
    <property type="match status" value="1"/>
</dbReference>
<dbReference type="GO" id="GO:0007005">
    <property type="term" value="P:mitochondrion organization"/>
    <property type="evidence" value="ECO:0007669"/>
    <property type="project" value="TreeGrafter"/>
</dbReference>
<reference evidence="3" key="1">
    <citation type="submission" date="2022-11" db="UniProtKB">
        <authorList>
            <consortium name="WormBaseParasite"/>
        </authorList>
    </citation>
    <scope>IDENTIFICATION</scope>
</reference>
<dbReference type="Proteomes" id="UP000887540">
    <property type="component" value="Unplaced"/>
</dbReference>
<dbReference type="SUPFAM" id="SSF117892">
    <property type="entry name" value="Band 7/SPFH domain"/>
    <property type="match status" value="1"/>
</dbReference>
<dbReference type="CDD" id="cd08829">
    <property type="entry name" value="SPFH_paraslipin"/>
    <property type="match status" value="1"/>
</dbReference>
<dbReference type="InterPro" id="IPR001107">
    <property type="entry name" value="Band_7"/>
</dbReference>
<dbReference type="InterPro" id="IPR001972">
    <property type="entry name" value="Stomatin_HflK_fam"/>
</dbReference>
<dbReference type="PRINTS" id="PR00721">
    <property type="entry name" value="STOMATIN"/>
</dbReference>
<dbReference type="Pfam" id="PF01145">
    <property type="entry name" value="Band_7"/>
    <property type="match status" value="1"/>
</dbReference>
<dbReference type="Gene3D" id="3.30.479.30">
    <property type="entry name" value="Band 7 domain"/>
    <property type="match status" value="1"/>
</dbReference>
<dbReference type="AlphaFoldDB" id="A0A914EPV5"/>
<evidence type="ECO:0000313" key="3">
    <source>
        <dbReference type="WBParaSite" id="ACRNAN_scaffold961.g15460.t1"/>
    </source>
</evidence>
<evidence type="ECO:0000259" key="1">
    <source>
        <dbReference type="SMART" id="SM00244"/>
    </source>
</evidence>
<evidence type="ECO:0000313" key="2">
    <source>
        <dbReference type="Proteomes" id="UP000887540"/>
    </source>
</evidence>
<dbReference type="PANTHER" id="PTHR43327">
    <property type="entry name" value="STOMATIN-LIKE PROTEIN 2, MITOCHONDRIAL"/>
    <property type="match status" value="1"/>
</dbReference>
<dbReference type="GO" id="GO:0016020">
    <property type="term" value="C:membrane"/>
    <property type="evidence" value="ECO:0007669"/>
    <property type="project" value="InterPro"/>
</dbReference>
<accession>A0A914EPV5</accession>
<dbReference type="SMART" id="SM00244">
    <property type="entry name" value="PHB"/>
    <property type="match status" value="1"/>
</dbReference>
<dbReference type="InterPro" id="IPR036013">
    <property type="entry name" value="Band_7/SPFH_dom_sf"/>
</dbReference>
<dbReference type="WBParaSite" id="ACRNAN_scaffold961.g15460.t1">
    <property type="protein sequence ID" value="ACRNAN_scaffold961.g15460.t1"/>
    <property type="gene ID" value="ACRNAN_scaffold961.g15460"/>
</dbReference>
<name>A0A914EPV5_9BILA</name>
<dbReference type="GO" id="GO:0005739">
    <property type="term" value="C:mitochondrion"/>
    <property type="evidence" value="ECO:0007669"/>
    <property type="project" value="TreeGrafter"/>
</dbReference>